<evidence type="ECO:0000313" key="3">
    <source>
        <dbReference type="Proteomes" id="UP000095255"/>
    </source>
</evidence>
<dbReference type="Pfam" id="PF11823">
    <property type="entry name" value="Se_S_carrier"/>
    <property type="match status" value="1"/>
</dbReference>
<proteinExistence type="predicted"/>
<dbReference type="EMBL" id="MJAT01000003">
    <property type="protein sequence ID" value="OEH86502.1"/>
    <property type="molecule type" value="Genomic_DNA"/>
</dbReference>
<dbReference type="STRING" id="1390249.BHU72_12875"/>
<sequence length="84" mass="9803">MLRRYNGLITFDSTHQALRMESILDTKNIDFDIRPIPPSISAGCGLAIEFYLTELEMIQEVMHSHEIVYHSLYEKLDKAYQVLE</sequence>
<evidence type="ECO:0000313" key="2">
    <source>
        <dbReference type="EMBL" id="OEH86502.1"/>
    </source>
</evidence>
<organism evidence="2 3">
    <name type="scientific">Desulfuribacillus stibiiarsenatis</name>
    <dbReference type="NCBI Taxonomy" id="1390249"/>
    <lineage>
        <taxon>Bacteria</taxon>
        <taxon>Bacillati</taxon>
        <taxon>Bacillota</taxon>
        <taxon>Desulfuribacillia</taxon>
        <taxon>Desulfuribacillales</taxon>
        <taxon>Desulfuribacillaceae</taxon>
        <taxon>Desulfuribacillus</taxon>
    </lineage>
</organism>
<protein>
    <recommendedName>
        <fullName evidence="1">Putative Se/S carrier protein-like domain-containing protein</fullName>
    </recommendedName>
</protein>
<name>A0A1E5L8M4_9FIRM</name>
<dbReference type="RefSeq" id="WP_069701097.1">
    <property type="nucleotide sequence ID" value="NZ_MJAT01000003.1"/>
</dbReference>
<feature type="domain" description="Putative Se/S carrier protein-like" evidence="1">
    <location>
        <begin position="7"/>
        <end position="74"/>
    </location>
</feature>
<dbReference type="AlphaFoldDB" id="A0A1E5L8M4"/>
<accession>A0A1E5L8M4</accession>
<comment type="caution">
    <text evidence="2">The sequence shown here is derived from an EMBL/GenBank/DDBJ whole genome shotgun (WGS) entry which is preliminary data.</text>
</comment>
<keyword evidence="3" id="KW-1185">Reference proteome</keyword>
<dbReference type="Proteomes" id="UP000095255">
    <property type="component" value="Unassembled WGS sequence"/>
</dbReference>
<evidence type="ECO:0000259" key="1">
    <source>
        <dbReference type="Pfam" id="PF11823"/>
    </source>
</evidence>
<gene>
    <name evidence="2" type="ORF">BHU72_12875</name>
</gene>
<dbReference type="InterPro" id="IPR021778">
    <property type="entry name" value="Se/S_carrier-like"/>
</dbReference>
<reference evidence="2 3" key="1">
    <citation type="submission" date="2016-09" db="EMBL/GenBank/DDBJ databases">
        <title>Desulfuribacillus arsenicus sp. nov., an obligately anaerobic, dissimilatory arsenic- and antimonate-reducing bacterium isolated from anoxic sediments.</title>
        <authorList>
            <person name="Abin C.A."/>
            <person name="Hollibaugh J.T."/>
        </authorList>
    </citation>
    <scope>NUCLEOTIDE SEQUENCE [LARGE SCALE GENOMIC DNA]</scope>
    <source>
        <strain evidence="2 3">MLFW-2</strain>
    </source>
</reference>